<sequence>MALIIFHLPALVLNHSASLLYPLYASYKAITAQSRKSSTVSDYSWNLNDRQDARDQDPSSKSDSTTTELAEMETWLIYWSIFACINLAESYFGWSWRWVPFYYELRLFFNLWLVLPQTRGANYLYINHLYPLLHSHQNTIDSALSQIKSSASSQIATAIESAWKLARSYAFGEASYPTPEPTPPSTGQTGAVPPPSMHNPIQAPSTQLGRLFDRMAPFAAAGAAALLEKARTSQAQTANPPGSSSSASDTFASRPGSKAQAMARRAELERQLAQLDASSFSVSSEGEGDDKAASKSSPSLQVPGLNLGVGGRRSVSASASTSDSSGGENDPGSNRARRRTGNLSDSYDMLDKVDFSPNAKAGFAAAARGGTAPGTTDEDARGGWFRRG</sequence>
<dbReference type="EMBL" id="KZ820183">
    <property type="protein sequence ID" value="PWN48548.1"/>
    <property type="molecule type" value="Genomic_DNA"/>
</dbReference>
<reference evidence="1 2" key="1">
    <citation type="journal article" date="2018" name="Mol. Biol. Evol.">
        <title>Broad Genomic Sampling Reveals a Smut Pathogenic Ancestry of the Fungal Clade Ustilaginomycotina.</title>
        <authorList>
            <person name="Kijpornyongpan T."/>
            <person name="Mondo S.J."/>
            <person name="Barry K."/>
            <person name="Sandor L."/>
            <person name="Lee J."/>
            <person name="Lipzen A."/>
            <person name="Pangilinan J."/>
            <person name="LaButti K."/>
            <person name="Hainaut M."/>
            <person name="Henrissat B."/>
            <person name="Grigoriev I.V."/>
            <person name="Spatafora J.W."/>
            <person name="Aime M.C."/>
        </authorList>
    </citation>
    <scope>NUCLEOTIDE SEQUENCE [LARGE SCALE GENOMIC DNA]</scope>
    <source>
        <strain evidence="1 2">SA 807</strain>
    </source>
</reference>
<proteinExistence type="predicted"/>
<keyword evidence="2" id="KW-1185">Reference proteome</keyword>
<dbReference type="Proteomes" id="UP000245626">
    <property type="component" value="Unassembled WGS sequence"/>
</dbReference>
<protein>
    <submittedName>
        <fullName evidence="1">Uncharacterized protein</fullName>
    </submittedName>
</protein>
<organism evidence="1 2">
    <name type="scientific">Violaceomyces palustris</name>
    <dbReference type="NCBI Taxonomy" id="1673888"/>
    <lineage>
        <taxon>Eukaryota</taxon>
        <taxon>Fungi</taxon>
        <taxon>Dikarya</taxon>
        <taxon>Basidiomycota</taxon>
        <taxon>Ustilaginomycotina</taxon>
        <taxon>Ustilaginomycetes</taxon>
        <taxon>Violaceomycetales</taxon>
        <taxon>Violaceomycetaceae</taxon>
        <taxon>Violaceomyces</taxon>
    </lineage>
</organism>
<name>A0ACD0NRT3_9BASI</name>
<evidence type="ECO:0000313" key="1">
    <source>
        <dbReference type="EMBL" id="PWN48548.1"/>
    </source>
</evidence>
<accession>A0ACD0NRT3</accession>
<gene>
    <name evidence="1" type="ORF">IE53DRAFT_389239</name>
</gene>
<evidence type="ECO:0000313" key="2">
    <source>
        <dbReference type="Proteomes" id="UP000245626"/>
    </source>
</evidence>